<keyword evidence="3 6" id="KW-0732">Signal</keyword>
<feature type="chain" id="PRO_5047366046" evidence="6">
    <location>
        <begin position="22"/>
        <end position="648"/>
    </location>
</feature>
<evidence type="ECO:0000256" key="5">
    <source>
        <dbReference type="ARBA" id="ARBA00023237"/>
    </source>
</evidence>
<dbReference type="InterPro" id="IPR011990">
    <property type="entry name" value="TPR-like_helical_dom_sf"/>
</dbReference>
<evidence type="ECO:0000256" key="6">
    <source>
        <dbReference type="SAM" id="SignalP"/>
    </source>
</evidence>
<comment type="caution">
    <text evidence="9">The sequence shown here is derived from an EMBL/GenBank/DDBJ whole genome shotgun (WGS) entry which is preliminary data.</text>
</comment>
<reference evidence="9 10" key="1">
    <citation type="submission" date="2020-08" db="EMBL/GenBank/DDBJ databases">
        <title>Genome public.</title>
        <authorList>
            <person name="Liu C."/>
            <person name="Sun Q."/>
        </authorList>
    </citation>
    <scope>NUCLEOTIDE SEQUENCE [LARGE SCALE GENOMIC DNA]</scope>
    <source>
        <strain evidence="9 10">M27</strain>
    </source>
</reference>
<evidence type="ECO:0000313" key="9">
    <source>
        <dbReference type="EMBL" id="MBC5604206.1"/>
    </source>
</evidence>
<evidence type="ECO:0000256" key="3">
    <source>
        <dbReference type="ARBA" id="ARBA00022729"/>
    </source>
</evidence>
<dbReference type="PROSITE" id="PS51257">
    <property type="entry name" value="PROKAR_LIPOPROTEIN"/>
    <property type="match status" value="1"/>
</dbReference>
<evidence type="ECO:0000259" key="7">
    <source>
        <dbReference type="Pfam" id="PF07980"/>
    </source>
</evidence>
<dbReference type="Gene3D" id="1.25.40.390">
    <property type="match status" value="1"/>
</dbReference>
<evidence type="ECO:0000313" key="10">
    <source>
        <dbReference type="Proteomes" id="UP000600600"/>
    </source>
</evidence>
<dbReference type="EMBL" id="JACOOE010000002">
    <property type="protein sequence ID" value="MBC5604206.1"/>
    <property type="molecule type" value="Genomic_DNA"/>
</dbReference>
<feature type="domain" description="RagB/SusD" evidence="7">
    <location>
        <begin position="420"/>
        <end position="646"/>
    </location>
</feature>
<dbReference type="Pfam" id="PF14322">
    <property type="entry name" value="SusD-like_3"/>
    <property type="match status" value="1"/>
</dbReference>
<dbReference type="RefSeq" id="WP_186966763.1">
    <property type="nucleotide sequence ID" value="NZ_JACOOE010000002.1"/>
</dbReference>
<keyword evidence="4" id="KW-0472">Membrane</keyword>
<keyword evidence="10" id="KW-1185">Reference proteome</keyword>
<gene>
    <name evidence="9" type="ORF">H8S67_05920</name>
</gene>
<protein>
    <submittedName>
        <fullName evidence="9">RagB/SusD family nutrient uptake outer membrane protein</fullName>
    </submittedName>
</protein>
<keyword evidence="5" id="KW-0998">Cell outer membrane</keyword>
<accession>A0ABR7C8S9</accession>
<evidence type="ECO:0000256" key="2">
    <source>
        <dbReference type="ARBA" id="ARBA00006275"/>
    </source>
</evidence>
<dbReference type="SUPFAM" id="SSF48452">
    <property type="entry name" value="TPR-like"/>
    <property type="match status" value="1"/>
</dbReference>
<dbReference type="Proteomes" id="UP000600600">
    <property type="component" value="Unassembled WGS sequence"/>
</dbReference>
<dbReference type="InterPro" id="IPR033985">
    <property type="entry name" value="SusD-like_N"/>
</dbReference>
<dbReference type="Pfam" id="PF07980">
    <property type="entry name" value="SusD_RagB"/>
    <property type="match status" value="1"/>
</dbReference>
<evidence type="ECO:0000256" key="4">
    <source>
        <dbReference type="ARBA" id="ARBA00023136"/>
    </source>
</evidence>
<dbReference type="InterPro" id="IPR012944">
    <property type="entry name" value="SusD_RagB_dom"/>
</dbReference>
<feature type="domain" description="SusD-like N-terminal" evidence="8">
    <location>
        <begin position="22"/>
        <end position="233"/>
    </location>
</feature>
<evidence type="ECO:0000256" key="1">
    <source>
        <dbReference type="ARBA" id="ARBA00004442"/>
    </source>
</evidence>
<comment type="similarity">
    <text evidence="2">Belongs to the SusD family.</text>
</comment>
<comment type="subcellular location">
    <subcellularLocation>
        <location evidence="1">Cell outer membrane</location>
    </subcellularLocation>
</comment>
<evidence type="ECO:0000259" key="8">
    <source>
        <dbReference type="Pfam" id="PF14322"/>
    </source>
</evidence>
<feature type="signal peptide" evidence="6">
    <location>
        <begin position="1"/>
        <end position="21"/>
    </location>
</feature>
<organism evidence="9 10">
    <name type="scientific">Bacteroides difficilis</name>
    <dbReference type="NCBI Taxonomy" id="2763021"/>
    <lineage>
        <taxon>Bacteria</taxon>
        <taxon>Pseudomonadati</taxon>
        <taxon>Bacteroidota</taxon>
        <taxon>Bacteroidia</taxon>
        <taxon>Bacteroidales</taxon>
        <taxon>Bacteroidaceae</taxon>
        <taxon>Bacteroides</taxon>
    </lineage>
</organism>
<proteinExistence type="inferred from homology"/>
<sequence>MKFIYRTLFLTIGLISSTACSDFLDQDSPSEMSDKVVFDNEYYTQLALNKVYGGLTQDKTYSQFMPIVAGLNTDCELIDGLGSNATNSGHQRGCMNYNAAPGWGDLATIWDAMYGVIEDANLVVAGIDNSSLLAEGNEYRENMLRYKAEAKTLRAMLYLDLIRLFGDVPFKVETSQSDLSNAYLEKTDRDEIMDNLINDLEESIPNLPWAGSEQTTEHITRGYAHALLANIALTRAGWFIRETAKEGYKTAEENSDDNYPTQRCDEETRVKMYELAEKHLSTIINSNKHALTATPAEYWLAMNIGELQTNTPENLFEIPMGINKSGELGYTVGFRVSGPTPDYGKKGNSTGTLKLTAPFFYSFDPQDTRRDLTCANTQLQTKNGYAEELLGNKPFEIYCGKWDYRKMAGNATWLAAVLAGDEKAKICSGINVVKMRYPQVLLMYAEVVSDLHTQNSYGTDLSGKACTISAYDALLQVHQRAFTNQAQAKQQLDQLIADKGFFEAIVQENAWELAGEGVRKFELIRWNLLSKKIDEFKKEYLTKVGTAAEGGWPEKVYFNYKKNSTKQYKEIDMTSITWDRTLSKDEQKAYEGNKDAFGKVNTTQTETNLKSISSGLNTPVCNRYLLPIASTTISTSNGKLHNSYGYSN</sequence>
<name>A0ABR7C8S9_9BACE</name>